<evidence type="ECO:0000256" key="4">
    <source>
        <dbReference type="PIRNR" id="PIRNR000124"/>
    </source>
</evidence>
<gene>
    <name evidence="6" type="ORF">CQA62_06035</name>
</gene>
<dbReference type="InterPro" id="IPR028359">
    <property type="entry name" value="UDP_ManNAc/GlcNAc_DH"/>
</dbReference>
<dbReference type="Proteomes" id="UP000257067">
    <property type="component" value="Unassembled WGS sequence"/>
</dbReference>
<dbReference type="SMART" id="SM00984">
    <property type="entry name" value="UDPG_MGDP_dh_C"/>
    <property type="match status" value="1"/>
</dbReference>
<keyword evidence="2" id="KW-0560">Oxidoreductase</keyword>
<sequence>MAKTIAIIGLGYVGLPLAIEFGKKYPTLGFDINTTRIQELNAQYDKTYQVDTASFHSSKFLSFHDDIKALKSAQIYIITVPTPLDEYKNPDISYLLNASKMIAPLLKPQDIVIYESTTYPTCTLKDCVPLLEQYSLLKFNQDFFVGYSPERINPGDNTHKLPEIKKITSGSTPKIAQEIDALYASIITAGTYLAPSIEVAEMSKVIENAQRDLNIAFVNEIALICDKLGIQTQEVLKAASTKWNFLPFKPGLVGGHCISIDPYYLTHKAHKLGYHPRVISAGRLVNDAMPNFIAQKLIKLLIAKDIKILGSKILILGVTFKENCNDIRNSKIFEVIDELIEYGCETTLLDPLAIPQEVAKLTSAPLYSNLSQVHQKFDGVLASVAHKEFINLDLSLHTHVHSVIYDLKGVLESAHARL</sequence>
<dbReference type="Pfam" id="PF00984">
    <property type="entry name" value="UDPG_MGDP_dh"/>
    <property type="match status" value="1"/>
</dbReference>
<feature type="domain" description="UDP-glucose/GDP-mannose dehydrogenase C-terminal" evidence="5">
    <location>
        <begin position="314"/>
        <end position="413"/>
    </location>
</feature>
<dbReference type="Pfam" id="PF03720">
    <property type="entry name" value="UDPG_MGDP_dh_C"/>
    <property type="match status" value="1"/>
</dbReference>
<dbReference type="InterPro" id="IPR036291">
    <property type="entry name" value="NAD(P)-bd_dom_sf"/>
</dbReference>
<dbReference type="InterPro" id="IPR017476">
    <property type="entry name" value="UDP-Glc/GDP-Man"/>
</dbReference>
<evidence type="ECO:0000256" key="2">
    <source>
        <dbReference type="ARBA" id="ARBA00023002"/>
    </source>
</evidence>
<accession>A0A3D8IUH4</accession>
<organism evidence="6 7">
    <name type="scientific">Helicobacter cholecystus</name>
    <dbReference type="NCBI Taxonomy" id="45498"/>
    <lineage>
        <taxon>Bacteria</taxon>
        <taxon>Pseudomonadati</taxon>
        <taxon>Campylobacterota</taxon>
        <taxon>Epsilonproteobacteria</taxon>
        <taxon>Campylobacterales</taxon>
        <taxon>Helicobacteraceae</taxon>
        <taxon>Helicobacter</taxon>
    </lineage>
</organism>
<evidence type="ECO:0000259" key="5">
    <source>
        <dbReference type="SMART" id="SM00984"/>
    </source>
</evidence>
<dbReference type="PANTHER" id="PTHR43491:SF2">
    <property type="entry name" value="UDP-N-ACETYL-D-MANNOSAMINE DEHYDROGENASE"/>
    <property type="match status" value="1"/>
</dbReference>
<dbReference type="RefSeq" id="WP_104724792.1">
    <property type="nucleotide sequence ID" value="NZ_FZNE01000006.1"/>
</dbReference>
<dbReference type="InterPro" id="IPR001732">
    <property type="entry name" value="UDP-Glc/GDP-Man_DH_N"/>
</dbReference>
<evidence type="ECO:0000313" key="6">
    <source>
        <dbReference type="EMBL" id="RDU68660.1"/>
    </source>
</evidence>
<dbReference type="SUPFAM" id="SSF52413">
    <property type="entry name" value="UDP-glucose/GDP-mannose dehydrogenase C-terminal domain"/>
    <property type="match status" value="1"/>
</dbReference>
<name>A0A3D8IUH4_9HELI</name>
<comment type="similarity">
    <text evidence="1 4">Belongs to the UDP-glucose/GDP-mannose dehydrogenase family.</text>
</comment>
<evidence type="ECO:0000256" key="1">
    <source>
        <dbReference type="ARBA" id="ARBA00006601"/>
    </source>
</evidence>
<dbReference type="PANTHER" id="PTHR43491">
    <property type="entry name" value="UDP-N-ACETYL-D-MANNOSAMINE DEHYDROGENASE"/>
    <property type="match status" value="1"/>
</dbReference>
<dbReference type="GO" id="GO:0000271">
    <property type="term" value="P:polysaccharide biosynthetic process"/>
    <property type="evidence" value="ECO:0007669"/>
    <property type="project" value="InterPro"/>
</dbReference>
<comment type="caution">
    <text evidence="6">The sequence shown here is derived from an EMBL/GenBank/DDBJ whole genome shotgun (WGS) entry which is preliminary data.</text>
</comment>
<dbReference type="PIRSF" id="PIRSF000124">
    <property type="entry name" value="UDPglc_GDPman_dh"/>
    <property type="match status" value="1"/>
</dbReference>
<evidence type="ECO:0000313" key="7">
    <source>
        <dbReference type="Proteomes" id="UP000257067"/>
    </source>
</evidence>
<proteinExistence type="inferred from homology"/>
<dbReference type="AlphaFoldDB" id="A0A3D8IUH4"/>
<reference evidence="6 7" key="1">
    <citation type="submission" date="2018-04" db="EMBL/GenBank/DDBJ databases">
        <title>Novel Campyloabacter and Helicobacter Species and Strains.</title>
        <authorList>
            <person name="Mannion A.J."/>
            <person name="Shen Z."/>
            <person name="Fox J.G."/>
        </authorList>
    </citation>
    <scope>NUCLEOTIDE SEQUENCE [LARGE SCALE GENOMIC DNA]</scope>
    <source>
        <strain evidence="6 7">ATCC 700242</strain>
    </source>
</reference>
<dbReference type="PIRSF" id="PIRSF500136">
    <property type="entry name" value="UDP_ManNAc_DH"/>
    <property type="match status" value="1"/>
</dbReference>
<dbReference type="EMBL" id="NXLU01000008">
    <property type="protein sequence ID" value="RDU68660.1"/>
    <property type="molecule type" value="Genomic_DNA"/>
</dbReference>
<evidence type="ECO:0000256" key="3">
    <source>
        <dbReference type="ARBA" id="ARBA00023027"/>
    </source>
</evidence>
<dbReference type="SUPFAM" id="SSF51735">
    <property type="entry name" value="NAD(P)-binding Rossmann-fold domains"/>
    <property type="match status" value="1"/>
</dbReference>
<keyword evidence="7" id="KW-1185">Reference proteome</keyword>
<dbReference type="InterPro" id="IPR036220">
    <property type="entry name" value="UDP-Glc/GDP-Man_DH_C_sf"/>
</dbReference>
<dbReference type="InterPro" id="IPR014027">
    <property type="entry name" value="UDP-Glc/GDP-Man_DH_C"/>
</dbReference>
<dbReference type="GO" id="GO:0016628">
    <property type="term" value="F:oxidoreductase activity, acting on the CH-CH group of donors, NAD or NADP as acceptor"/>
    <property type="evidence" value="ECO:0007669"/>
    <property type="project" value="InterPro"/>
</dbReference>
<dbReference type="InterPro" id="IPR008927">
    <property type="entry name" value="6-PGluconate_DH-like_C_sf"/>
</dbReference>
<dbReference type="GO" id="GO:0051287">
    <property type="term" value="F:NAD binding"/>
    <property type="evidence" value="ECO:0007669"/>
    <property type="project" value="InterPro"/>
</dbReference>
<dbReference type="Pfam" id="PF03721">
    <property type="entry name" value="UDPG_MGDP_dh_N"/>
    <property type="match status" value="1"/>
</dbReference>
<dbReference type="OrthoDB" id="9803238at2"/>
<keyword evidence="3" id="KW-0520">NAD</keyword>
<dbReference type="InterPro" id="IPR014026">
    <property type="entry name" value="UDP-Glc/GDP-Man_DH_dimer"/>
</dbReference>
<dbReference type="NCBIfam" id="TIGR03026">
    <property type="entry name" value="NDP-sugDHase"/>
    <property type="match status" value="1"/>
</dbReference>
<dbReference type="SUPFAM" id="SSF48179">
    <property type="entry name" value="6-phosphogluconate dehydrogenase C-terminal domain-like"/>
    <property type="match status" value="1"/>
</dbReference>
<dbReference type="Gene3D" id="3.40.50.720">
    <property type="entry name" value="NAD(P)-binding Rossmann-like Domain"/>
    <property type="match status" value="2"/>
</dbReference>
<protein>
    <submittedName>
        <fullName evidence="6">Nucleotide sugar dehydrogenase</fullName>
    </submittedName>
</protein>
<dbReference type="GO" id="GO:0016616">
    <property type="term" value="F:oxidoreductase activity, acting on the CH-OH group of donors, NAD or NADP as acceptor"/>
    <property type="evidence" value="ECO:0007669"/>
    <property type="project" value="InterPro"/>
</dbReference>